<dbReference type="Gene3D" id="3.50.50.100">
    <property type="match status" value="1"/>
</dbReference>
<gene>
    <name evidence="8" type="primary">ndh_2</name>
    <name evidence="8" type="ORF">BN1086_04588</name>
</gene>
<reference evidence="8" key="1">
    <citation type="submission" date="2014-06" db="EMBL/GenBank/DDBJ databases">
        <authorList>
            <person name="Urmite Genomes Urmite Genomes"/>
        </authorList>
    </citation>
    <scope>NUCLEOTIDE SEQUENCE</scope>
</reference>
<keyword evidence="4" id="KW-0274">FAD</keyword>
<evidence type="ECO:0000256" key="2">
    <source>
        <dbReference type="ARBA" id="ARBA00005272"/>
    </source>
</evidence>
<feature type="domain" description="FAD/NAD(P)-binding" evidence="7">
    <location>
        <begin position="4"/>
        <end position="312"/>
    </location>
</feature>
<dbReference type="PANTHER" id="PTHR42913">
    <property type="entry name" value="APOPTOSIS-INDUCING FACTOR 1"/>
    <property type="match status" value="1"/>
</dbReference>
<dbReference type="RefSeq" id="WP_049011522.1">
    <property type="nucleotide sequence ID" value="NZ_CAXOLM010000005.1"/>
</dbReference>
<dbReference type="GO" id="GO:0019646">
    <property type="term" value="P:aerobic electron transport chain"/>
    <property type="evidence" value="ECO:0007669"/>
    <property type="project" value="TreeGrafter"/>
</dbReference>
<dbReference type="AlphaFoldDB" id="A0A078LLW8"/>
<evidence type="ECO:0000256" key="6">
    <source>
        <dbReference type="SAM" id="SignalP"/>
    </source>
</evidence>
<keyword evidence="3" id="KW-0285">Flavoprotein</keyword>
<evidence type="ECO:0000256" key="5">
    <source>
        <dbReference type="ARBA" id="ARBA00023002"/>
    </source>
</evidence>
<dbReference type="InterPro" id="IPR036188">
    <property type="entry name" value="FAD/NAD-bd_sf"/>
</dbReference>
<organism evidence="8">
    <name type="scientific">Citrobacter koseri</name>
    <name type="common">Citrobacter diversus</name>
    <dbReference type="NCBI Taxonomy" id="545"/>
    <lineage>
        <taxon>Bacteria</taxon>
        <taxon>Pseudomonadati</taxon>
        <taxon>Pseudomonadota</taxon>
        <taxon>Gammaproteobacteria</taxon>
        <taxon>Enterobacterales</taxon>
        <taxon>Enterobacteriaceae</taxon>
        <taxon>Citrobacter</taxon>
    </lineage>
</organism>
<evidence type="ECO:0000259" key="7">
    <source>
        <dbReference type="Pfam" id="PF07992"/>
    </source>
</evidence>
<keyword evidence="6" id="KW-0732">Signal</keyword>
<proteinExistence type="inferred from homology"/>
<name>A0A078LLW8_CITKO</name>
<dbReference type="InterPro" id="IPR023753">
    <property type="entry name" value="FAD/NAD-binding_dom"/>
</dbReference>
<evidence type="ECO:0000256" key="3">
    <source>
        <dbReference type="ARBA" id="ARBA00022630"/>
    </source>
</evidence>
<dbReference type="Pfam" id="PF07992">
    <property type="entry name" value="Pyr_redox_2"/>
    <property type="match status" value="1"/>
</dbReference>
<dbReference type="GO" id="GO:0003955">
    <property type="term" value="F:NAD(P)H dehydrogenase (quinone) activity"/>
    <property type="evidence" value="ECO:0007669"/>
    <property type="project" value="TreeGrafter"/>
</dbReference>
<evidence type="ECO:0000256" key="1">
    <source>
        <dbReference type="ARBA" id="ARBA00001974"/>
    </source>
</evidence>
<protein>
    <submittedName>
        <fullName evidence="8">NADH dehydrogenase</fullName>
    </submittedName>
</protein>
<comment type="cofactor">
    <cofactor evidence="1">
        <name>FAD</name>
        <dbReference type="ChEBI" id="CHEBI:57692"/>
    </cofactor>
</comment>
<dbReference type="InterPro" id="IPR051169">
    <property type="entry name" value="NADH-Q_oxidoreductase"/>
</dbReference>
<dbReference type="PRINTS" id="PR00411">
    <property type="entry name" value="PNDRDTASEI"/>
</dbReference>
<evidence type="ECO:0000256" key="4">
    <source>
        <dbReference type="ARBA" id="ARBA00022827"/>
    </source>
</evidence>
<feature type="signal peptide" evidence="6">
    <location>
        <begin position="1"/>
        <end position="21"/>
    </location>
</feature>
<dbReference type="PANTHER" id="PTHR42913:SF3">
    <property type="entry name" value="64 KDA MITOCHONDRIAL NADH DEHYDROGENASE (EUROFUNG)"/>
    <property type="match status" value="1"/>
</dbReference>
<sequence>MRKQILIVGAGFSGMWAALSAARLADKHQNDTIDITVIAPQPELRVRPRFYENAVQTLVAPLQPLFDETGVNFLRGTVAQILPDSKEVSWADASGKTHLHRYDRLILASGSHVNRSLVTGADAHAFDLDQLESAAVLEQHLKDLANKEESDARNTVVVCGGGFTGIEMALELPGRLRDILGADAKTRVVVVERGPQPGARYSEELRNVIIEASAELGVEWLVNTEVESVDATGITLKDGQTIASQTVIWTVGVQANDLTGQIDAPRDRQGRLHVNAQLQVVGHDDIYATGDVAYAATDDKGNHALMTCQHAILLGKFAGNNAAADLLEVTPLPYRQENYVTCLDLGAWGAVYTEGWDQQVKLTRAEAKKLKLSIVSELIYPPKADRAVAFEIADPLAPFV</sequence>
<comment type="similarity">
    <text evidence="2">Belongs to the NADH dehydrogenase family.</text>
</comment>
<dbReference type="SUPFAM" id="SSF51905">
    <property type="entry name" value="FAD/NAD(P)-binding domain"/>
    <property type="match status" value="1"/>
</dbReference>
<dbReference type="PATRIC" id="fig|545.12.peg.4607"/>
<dbReference type="EMBL" id="LK931336">
    <property type="protein sequence ID" value="CDZ86342.1"/>
    <property type="molecule type" value="Genomic_DNA"/>
</dbReference>
<accession>A0A078LLW8</accession>
<dbReference type="PRINTS" id="PR00368">
    <property type="entry name" value="FADPNR"/>
</dbReference>
<evidence type="ECO:0000313" key="8">
    <source>
        <dbReference type="EMBL" id="CDZ86342.1"/>
    </source>
</evidence>
<keyword evidence="5" id="KW-0560">Oxidoreductase</keyword>
<feature type="chain" id="PRO_5001741125" evidence="6">
    <location>
        <begin position="22"/>
        <end position="400"/>
    </location>
</feature>